<name>A0A9X9T7I2_METOG</name>
<reference evidence="2" key="1">
    <citation type="submission" date="2022-11" db="EMBL/GenBank/DDBJ databases">
        <title>Complete genome sequence of Methanogenium organophilum DSM 3596.</title>
        <authorList>
            <person name="Chen S.-C."/>
            <person name="Lai S.-J."/>
            <person name="You Y.-T."/>
        </authorList>
    </citation>
    <scope>NUCLEOTIDE SEQUENCE</scope>
    <source>
        <strain evidence="2">DSM 3596</strain>
    </source>
</reference>
<evidence type="ECO:0000313" key="2">
    <source>
        <dbReference type="EMBL" id="WAI01119.1"/>
    </source>
</evidence>
<feature type="transmembrane region" description="Helical" evidence="1">
    <location>
        <begin position="33"/>
        <end position="54"/>
    </location>
</feature>
<evidence type="ECO:0000313" key="3">
    <source>
        <dbReference type="Proteomes" id="UP001163096"/>
    </source>
</evidence>
<dbReference type="RefSeq" id="WP_268186333.1">
    <property type="nucleotide sequence ID" value="NZ_CP113361.1"/>
</dbReference>
<protein>
    <submittedName>
        <fullName evidence="2">Uncharacterized protein</fullName>
    </submittedName>
</protein>
<feature type="transmembrane region" description="Helical" evidence="1">
    <location>
        <begin position="7"/>
        <end position="27"/>
    </location>
</feature>
<organism evidence="2 3">
    <name type="scientific">Methanogenium organophilum</name>
    <dbReference type="NCBI Taxonomy" id="2199"/>
    <lineage>
        <taxon>Archaea</taxon>
        <taxon>Methanobacteriati</taxon>
        <taxon>Methanobacteriota</taxon>
        <taxon>Stenosarchaea group</taxon>
        <taxon>Methanomicrobia</taxon>
        <taxon>Methanomicrobiales</taxon>
        <taxon>Methanomicrobiaceae</taxon>
        <taxon>Methanogenium</taxon>
    </lineage>
</organism>
<dbReference type="EMBL" id="CP113361">
    <property type="protein sequence ID" value="WAI01119.1"/>
    <property type="molecule type" value="Genomic_DNA"/>
</dbReference>
<accession>A0A9X9T7I2</accession>
<dbReference type="AlphaFoldDB" id="A0A9X9T7I2"/>
<dbReference type="KEGG" id="mou:OU421_11965"/>
<keyword evidence="1" id="KW-0812">Transmembrane</keyword>
<dbReference type="GeneID" id="76835829"/>
<keyword evidence="3" id="KW-1185">Reference proteome</keyword>
<keyword evidence="1" id="KW-1133">Transmembrane helix</keyword>
<proteinExistence type="predicted"/>
<keyword evidence="1" id="KW-0472">Membrane</keyword>
<sequence>MTDKNNIQILTVLALIGLVIGGIGPYFGLISDLLQAVICIITLPVFVIGVMLLWKYRDGDEDYPFMGY</sequence>
<dbReference type="Proteomes" id="UP001163096">
    <property type="component" value="Chromosome"/>
</dbReference>
<gene>
    <name evidence="2" type="ORF">OU421_11965</name>
</gene>
<evidence type="ECO:0000256" key="1">
    <source>
        <dbReference type="SAM" id="Phobius"/>
    </source>
</evidence>